<organism evidence="1 2">
    <name type="scientific">Leclercia pneumoniae</name>
    <dbReference type="NCBI Taxonomy" id="2815358"/>
    <lineage>
        <taxon>Bacteria</taxon>
        <taxon>Pseudomonadati</taxon>
        <taxon>Pseudomonadota</taxon>
        <taxon>Gammaproteobacteria</taxon>
        <taxon>Enterobacterales</taxon>
        <taxon>Enterobacteriaceae</taxon>
        <taxon>Leclercia</taxon>
    </lineage>
</organism>
<keyword evidence="1" id="KW-0418">Kinase</keyword>
<gene>
    <name evidence="1" type="ORF">KQ929_03370</name>
</gene>
<dbReference type="EMBL" id="CP076838">
    <property type="protein sequence ID" value="QWW80312.1"/>
    <property type="molecule type" value="Genomic_DNA"/>
</dbReference>
<dbReference type="Gene3D" id="3.40.50.300">
    <property type="entry name" value="P-loop containing nucleotide triphosphate hydrolases"/>
    <property type="match status" value="1"/>
</dbReference>
<protein>
    <submittedName>
        <fullName evidence="1">Nucleoside/nucleotide kinase family protein</fullName>
    </submittedName>
</protein>
<dbReference type="RefSeq" id="WP_207292368.1">
    <property type="nucleotide sequence ID" value="NZ_CP071383.1"/>
</dbReference>
<keyword evidence="2" id="KW-1185">Reference proteome</keyword>
<dbReference type="GO" id="GO:0016301">
    <property type="term" value="F:kinase activity"/>
    <property type="evidence" value="ECO:0007669"/>
    <property type="project" value="UniProtKB-KW"/>
</dbReference>
<dbReference type="Proteomes" id="UP000683497">
    <property type="component" value="Chromosome"/>
</dbReference>
<name>A0ABX8JVL4_9ENTR</name>
<evidence type="ECO:0000313" key="2">
    <source>
        <dbReference type="Proteomes" id="UP000683497"/>
    </source>
</evidence>
<dbReference type="InterPro" id="IPR027417">
    <property type="entry name" value="P-loop_NTPase"/>
</dbReference>
<reference evidence="1 2" key="1">
    <citation type="submission" date="2021-06" db="EMBL/GenBank/DDBJ databases">
        <title>Leclercia pneumoniae sp. nov.</title>
        <authorList>
            <person name="Hoenemann M."/>
            <person name="Viehweger A."/>
            <person name="Dietze N."/>
        </authorList>
    </citation>
    <scope>NUCLEOTIDE SEQUENCE [LARGE SCALE GENOMIC DNA]</scope>
    <source>
        <strain evidence="2">49125</strain>
    </source>
</reference>
<dbReference type="NCBIfam" id="NF006742">
    <property type="entry name" value="PRK09270.1-1"/>
    <property type="match status" value="1"/>
</dbReference>
<dbReference type="PANTHER" id="PTHR10285">
    <property type="entry name" value="URIDINE KINASE"/>
    <property type="match status" value="1"/>
</dbReference>
<sequence>MKISLTVNGLPVDAQYSDDEIQNVHLPLLQHIAKRHRENPQSRTVVFLSAPPGTGKSTLTTFWEYLSRQAPDLPSIQTLPMDGFHHYNTWLDANHLRTFKGALETFNVDKLAANLAQLREPIALWPQYDRQKHDPVEAAITVTASIAIVEGNWLLLDDEKWKALEVFCDLSVFITAPPSALRERLVQRKIAGGLSPDEAQAFYLRTDGPNVDRVLSQSRQADVVLQMTAAGEYRFA</sequence>
<dbReference type="NCBIfam" id="NF006745">
    <property type="entry name" value="PRK09270.1-4"/>
    <property type="match status" value="1"/>
</dbReference>
<dbReference type="SUPFAM" id="SSF52540">
    <property type="entry name" value="P-loop containing nucleoside triphosphate hydrolases"/>
    <property type="match status" value="1"/>
</dbReference>
<proteinExistence type="predicted"/>
<keyword evidence="1" id="KW-0808">Transferase</keyword>
<evidence type="ECO:0000313" key="1">
    <source>
        <dbReference type="EMBL" id="QWW80312.1"/>
    </source>
</evidence>
<accession>A0ABX8JVL4</accession>